<keyword evidence="2 6" id="KW-0929">Antimicrobial</keyword>
<dbReference type="Pfam" id="PF00959">
    <property type="entry name" value="Phage_lysozyme"/>
    <property type="match status" value="1"/>
</dbReference>
<comment type="caution">
    <text evidence="8">The sequence shown here is derived from an EMBL/GenBank/DDBJ whole genome shotgun (WGS) entry which is preliminary data.</text>
</comment>
<feature type="transmembrane region" description="Helical" evidence="7">
    <location>
        <begin position="101"/>
        <end position="122"/>
    </location>
</feature>
<evidence type="ECO:0000256" key="4">
    <source>
        <dbReference type="ARBA" id="ARBA00022801"/>
    </source>
</evidence>
<keyword evidence="7" id="KW-1133">Transmembrane helix</keyword>
<evidence type="ECO:0000256" key="6">
    <source>
        <dbReference type="RuleBase" id="RU003788"/>
    </source>
</evidence>
<dbReference type="Gene3D" id="1.10.530.40">
    <property type="match status" value="1"/>
</dbReference>
<gene>
    <name evidence="8" type="ORF">EH240_19910</name>
</gene>
<dbReference type="GO" id="GO:0031640">
    <property type="term" value="P:killing of cells of another organism"/>
    <property type="evidence" value="ECO:0007669"/>
    <property type="project" value="UniProtKB-KW"/>
</dbReference>
<keyword evidence="4 6" id="KW-0378">Hydrolase</keyword>
<dbReference type="CDD" id="cd16900">
    <property type="entry name" value="endolysin_R21-like"/>
    <property type="match status" value="1"/>
</dbReference>
<evidence type="ECO:0000313" key="9">
    <source>
        <dbReference type="Proteomes" id="UP000273786"/>
    </source>
</evidence>
<dbReference type="InterPro" id="IPR002196">
    <property type="entry name" value="Glyco_hydro_24"/>
</dbReference>
<dbReference type="InterPro" id="IPR034690">
    <property type="entry name" value="Endolysin_T4_type"/>
</dbReference>
<evidence type="ECO:0000256" key="7">
    <source>
        <dbReference type="SAM" id="Phobius"/>
    </source>
</evidence>
<dbReference type="SUPFAM" id="SSF53955">
    <property type="entry name" value="Lysozyme-like"/>
    <property type="match status" value="1"/>
</dbReference>
<dbReference type="AlphaFoldDB" id="A0A3P3FHA3"/>
<reference evidence="8 9" key="1">
    <citation type="submission" date="2018-11" db="EMBL/GenBank/DDBJ databases">
        <title>the genome of Mesorhizobium tamadayense DSM 28320.</title>
        <authorList>
            <person name="Gao J."/>
        </authorList>
    </citation>
    <scope>NUCLEOTIDE SEQUENCE [LARGE SCALE GENOMIC DNA]</scope>
    <source>
        <strain evidence="8 9">DSM 28320</strain>
    </source>
</reference>
<evidence type="ECO:0000256" key="5">
    <source>
        <dbReference type="ARBA" id="ARBA00023295"/>
    </source>
</evidence>
<comment type="similarity">
    <text evidence="6">Belongs to the glycosyl hydrolase 24 family.</text>
</comment>
<dbReference type="GO" id="GO:0003796">
    <property type="term" value="F:lysozyme activity"/>
    <property type="evidence" value="ECO:0007669"/>
    <property type="project" value="UniProtKB-EC"/>
</dbReference>
<dbReference type="GO" id="GO:0009253">
    <property type="term" value="P:peptidoglycan catabolic process"/>
    <property type="evidence" value="ECO:0007669"/>
    <property type="project" value="InterPro"/>
</dbReference>
<dbReference type="HAMAP" id="MF_04110">
    <property type="entry name" value="ENDOLYSIN_T4"/>
    <property type="match status" value="1"/>
</dbReference>
<keyword evidence="3 6" id="KW-0081">Bacteriolytic enzyme</keyword>
<dbReference type="OrthoDB" id="5327667at2"/>
<comment type="catalytic activity">
    <reaction evidence="1 6">
        <text>Hydrolysis of (1-&gt;4)-beta-linkages between N-acetylmuramic acid and N-acetyl-D-glucosamine residues in a peptidoglycan and between N-acetyl-D-glucosamine residues in chitodextrins.</text>
        <dbReference type="EC" id="3.2.1.17"/>
    </reaction>
</comment>
<dbReference type="EC" id="3.2.1.17" evidence="6"/>
<name>A0A3P3FHA3_9HYPH</name>
<organism evidence="8 9">
    <name type="scientific">Mesorhizobium tamadayense</name>
    <dbReference type="NCBI Taxonomy" id="425306"/>
    <lineage>
        <taxon>Bacteria</taxon>
        <taxon>Pseudomonadati</taxon>
        <taxon>Pseudomonadota</taxon>
        <taxon>Alphaproteobacteria</taxon>
        <taxon>Hyphomicrobiales</taxon>
        <taxon>Phyllobacteriaceae</taxon>
        <taxon>Mesorhizobium</taxon>
    </lineage>
</organism>
<evidence type="ECO:0000256" key="1">
    <source>
        <dbReference type="ARBA" id="ARBA00000632"/>
    </source>
</evidence>
<keyword evidence="7" id="KW-0812">Transmembrane</keyword>
<dbReference type="EMBL" id="RQXT01000025">
    <property type="protein sequence ID" value="RRH98064.1"/>
    <property type="molecule type" value="Genomic_DNA"/>
</dbReference>
<dbReference type="GO" id="GO:0016998">
    <property type="term" value="P:cell wall macromolecule catabolic process"/>
    <property type="evidence" value="ECO:0007669"/>
    <property type="project" value="InterPro"/>
</dbReference>
<keyword evidence="7" id="KW-0472">Membrane</keyword>
<protein>
    <recommendedName>
        <fullName evidence="6">Lysozyme</fullName>
        <ecNumber evidence="6">3.2.1.17</ecNumber>
    </recommendedName>
</protein>
<dbReference type="PANTHER" id="PTHR38107:SF3">
    <property type="entry name" value="LYSOZYME RRRD-RELATED"/>
    <property type="match status" value="1"/>
</dbReference>
<evidence type="ECO:0000256" key="2">
    <source>
        <dbReference type="ARBA" id="ARBA00022529"/>
    </source>
</evidence>
<dbReference type="GO" id="GO:0042742">
    <property type="term" value="P:defense response to bacterium"/>
    <property type="evidence" value="ECO:0007669"/>
    <property type="project" value="UniProtKB-KW"/>
</dbReference>
<feature type="transmembrane region" description="Helical" evidence="7">
    <location>
        <begin position="76"/>
        <end position="94"/>
    </location>
</feature>
<accession>A0A3P3FHA3</accession>
<dbReference type="Proteomes" id="UP000273786">
    <property type="component" value="Unassembled WGS sequence"/>
</dbReference>
<keyword evidence="9" id="KW-1185">Reference proteome</keyword>
<dbReference type="InterPro" id="IPR023346">
    <property type="entry name" value="Lysozyme-like_dom_sf"/>
</dbReference>
<dbReference type="InterPro" id="IPR023347">
    <property type="entry name" value="Lysozyme_dom_sf"/>
</dbReference>
<keyword evidence="5 6" id="KW-0326">Glycosidase</keyword>
<evidence type="ECO:0000313" key="8">
    <source>
        <dbReference type="EMBL" id="RRH98064.1"/>
    </source>
</evidence>
<feature type="transmembrane region" description="Helical" evidence="7">
    <location>
        <begin position="41"/>
        <end position="64"/>
    </location>
</feature>
<evidence type="ECO:0000256" key="3">
    <source>
        <dbReference type="ARBA" id="ARBA00022638"/>
    </source>
</evidence>
<dbReference type="InterPro" id="IPR051018">
    <property type="entry name" value="Bacteriophage_GH24"/>
</dbReference>
<sequence length="291" mass="32311">MKMPARPEISSGRFSQAGSTMDLRGWLTRVMPRPVAEWRRVVLLSLSFWMQILGLAVLVLPELYYHLTGDDYDPYFFWWLGVLLLLAGIIGRVWQQGVSLLMEWLRIIAIGAVIVALALILATPSKAESFDVGRAQAHAATEAETLAIAVPFIAREEGERNRAYLDAVGIPTICFGSTRGVRLGMVKSHQDCIDLLWIEVAEHRTGLHRYFSAVTISIRLPPKRDAAYTSTAFNVGVAGIGKSTATRRLNAGDIAGGCQALTWFDKAGHRVLRGLFERRQREKKLCMEGVS</sequence>
<proteinExistence type="inferred from homology"/>
<dbReference type="PANTHER" id="PTHR38107">
    <property type="match status" value="1"/>
</dbReference>